<sequence>MNVVKITTTRDVCCDQNQFIGSHEFCYGPCDAGDGWIAKCAVCQKEWEIDSSCITSVVKTWREIEVDTNKISRDLTVGDLVHILSRFDFHTPIDSIRLKSSSNLVFASSNGDGVNIHD</sequence>
<name>A0A223LGX3_9CAUD</name>
<evidence type="ECO:0000313" key="2">
    <source>
        <dbReference type="Proteomes" id="UP000221110"/>
    </source>
</evidence>
<reference evidence="1 2" key="1">
    <citation type="submission" date="2017-07" db="EMBL/GenBank/DDBJ databases">
        <title>In vitro design and evaluation of phage cocktails against multidrug-resistant Aeromonas salmonicida.</title>
        <authorList>
            <person name="Chen L."/>
            <person name="Yuan S."/>
            <person name="Ma Y."/>
        </authorList>
    </citation>
    <scope>NUCLEOTIDE SEQUENCE [LARGE SCALE GENOMIC DNA]</scope>
</reference>
<keyword evidence="2" id="KW-1185">Reference proteome</keyword>
<dbReference type="RefSeq" id="YP_009613200.1">
    <property type="nucleotide sequence ID" value="NC_042019.1"/>
</dbReference>
<organism evidence="1 2">
    <name type="scientific">Aeromonas phage AS-gz</name>
    <dbReference type="NCBI Taxonomy" id="2026082"/>
    <lineage>
        <taxon>Viruses</taxon>
        <taxon>Duplodnaviria</taxon>
        <taxon>Heunggongvirae</taxon>
        <taxon>Uroviricota</taxon>
        <taxon>Caudoviricetes</taxon>
        <taxon>Pantevenvirales</taxon>
        <taxon>Straboviridae</taxon>
        <taxon>Tulanevirus</taxon>
        <taxon>Tulanevirus asgz</taxon>
    </lineage>
</organism>
<dbReference type="EMBL" id="MF479730">
    <property type="protein sequence ID" value="ASU00749.1"/>
    <property type="molecule type" value="Genomic_DNA"/>
</dbReference>
<protein>
    <submittedName>
        <fullName evidence="1">Uncharacterized protein</fullName>
    </submittedName>
</protein>
<evidence type="ECO:0000313" key="1">
    <source>
        <dbReference type="EMBL" id="ASU00749.1"/>
    </source>
</evidence>
<proteinExistence type="predicted"/>
<accession>A0A223LGX3</accession>
<dbReference type="KEGG" id="vg:40089570"/>
<dbReference type="GeneID" id="40089570"/>
<dbReference type="Proteomes" id="UP000221110">
    <property type="component" value="Segment"/>
</dbReference>